<sequence length="92" mass="10274">MIIRILGEGQFRFDDSNLGDLNKIDNQIVDHVKNGDQDGFCQELVRMISMVKELGKPISVQEVIPSDIIVPPADLSFQEARNIFCNDGLIEG</sequence>
<dbReference type="EMBL" id="LNQE01001519">
    <property type="protein sequence ID" value="KUG15963.1"/>
    <property type="molecule type" value="Genomic_DNA"/>
</dbReference>
<evidence type="ECO:0000313" key="2">
    <source>
        <dbReference type="EMBL" id="KUG15963.1"/>
    </source>
</evidence>
<gene>
    <name evidence="2" type="ORF">ASZ90_014383</name>
</gene>
<comment type="caution">
    <text evidence="2">The sequence shown here is derived from an EMBL/GenBank/DDBJ whole genome shotgun (WGS) entry which is preliminary data.</text>
</comment>
<dbReference type="AlphaFoldDB" id="A0A0W8F515"/>
<dbReference type="InterPro" id="IPR054437">
    <property type="entry name" value="PspA-assoc_dom"/>
</dbReference>
<protein>
    <recommendedName>
        <fullName evidence="1">PspA-associated domain-containing protein</fullName>
    </recommendedName>
</protein>
<accession>A0A0W8F515</accession>
<proteinExistence type="predicted"/>
<organism evidence="2">
    <name type="scientific">hydrocarbon metagenome</name>
    <dbReference type="NCBI Taxonomy" id="938273"/>
    <lineage>
        <taxon>unclassified sequences</taxon>
        <taxon>metagenomes</taxon>
        <taxon>ecological metagenomes</taxon>
    </lineage>
</organism>
<feature type="domain" description="PspA-associated" evidence="1">
    <location>
        <begin position="1"/>
        <end position="92"/>
    </location>
</feature>
<dbReference type="Pfam" id="PF22743">
    <property type="entry name" value="PspAA"/>
    <property type="match status" value="1"/>
</dbReference>
<evidence type="ECO:0000259" key="1">
    <source>
        <dbReference type="Pfam" id="PF22743"/>
    </source>
</evidence>
<reference evidence="2" key="1">
    <citation type="journal article" date="2015" name="Proc. Natl. Acad. Sci. U.S.A.">
        <title>Networks of energetic and metabolic interactions define dynamics in microbial communities.</title>
        <authorList>
            <person name="Embree M."/>
            <person name="Liu J.K."/>
            <person name="Al-Bassam M.M."/>
            <person name="Zengler K."/>
        </authorList>
    </citation>
    <scope>NUCLEOTIDE SEQUENCE</scope>
</reference>
<name>A0A0W8F515_9ZZZZ</name>